<reference evidence="2 3" key="1">
    <citation type="submission" date="2015-07" db="EMBL/GenBank/DDBJ databases">
        <authorList>
            <person name="Noorani M."/>
        </authorList>
    </citation>
    <scope>NUCLEOTIDE SEQUENCE [LARGE SCALE GENOMIC DNA]</scope>
    <source>
        <strain evidence="2">BBA 69670</strain>
    </source>
</reference>
<keyword evidence="3" id="KW-1185">Reference proteome</keyword>
<dbReference type="AlphaFoldDB" id="A0A0K6G2V2"/>
<protein>
    <submittedName>
        <fullName evidence="2">Uncharacterized protein</fullName>
    </submittedName>
</protein>
<sequence length="173" mass="18866">MSITQLAVIQPQTLAGTSSMPGKESLPFFAVEYNGRRVGIRRSADYDGTINSVRNAFPELAEISKSRILLAQVFPELGAEAVEIGRELWKDVLPLVKTMQVVVTNVDLPEKPKPPPHKRQKTHGSDGPPKTSGLRILTPHETGFSPSPVNVRRVSSSDSFWGFGAFAPENTST</sequence>
<proteinExistence type="predicted"/>
<dbReference type="EMBL" id="CYGV01001293">
    <property type="protein sequence ID" value="CUA72577.1"/>
    <property type="molecule type" value="Genomic_DNA"/>
</dbReference>
<dbReference type="Proteomes" id="UP000044841">
    <property type="component" value="Unassembled WGS sequence"/>
</dbReference>
<evidence type="ECO:0000313" key="3">
    <source>
        <dbReference type="Proteomes" id="UP000044841"/>
    </source>
</evidence>
<organism evidence="2 3">
    <name type="scientific">Rhizoctonia solani</name>
    <dbReference type="NCBI Taxonomy" id="456999"/>
    <lineage>
        <taxon>Eukaryota</taxon>
        <taxon>Fungi</taxon>
        <taxon>Dikarya</taxon>
        <taxon>Basidiomycota</taxon>
        <taxon>Agaricomycotina</taxon>
        <taxon>Agaricomycetes</taxon>
        <taxon>Cantharellales</taxon>
        <taxon>Ceratobasidiaceae</taxon>
        <taxon>Rhizoctonia</taxon>
    </lineage>
</organism>
<evidence type="ECO:0000256" key="1">
    <source>
        <dbReference type="SAM" id="MobiDB-lite"/>
    </source>
</evidence>
<feature type="region of interest" description="Disordered" evidence="1">
    <location>
        <begin position="106"/>
        <end position="150"/>
    </location>
</feature>
<name>A0A0K6G2V2_9AGAM</name>
<accession>A0A0K6G2V2</accession>
<gene>
    <name evidence="2" type="ORF">RSOLAG22IIIB_10133</name>
</gene>
<evidence type="ECO:0000313" key="2">
    <source>
        <dbReference type="EMBL" id="CUA72577.1"/>
    </source>
</evidence>